<dbReference type="PANTHER" id="PTHR48090">
    <property type="entry name" value="UNDECAPRENYL-PHOSPHATE 4-DEOXY-4-FORMAMIDO-L-ARABINOSE TRANSFERASE-RELATED"/>
    <property type="match status" value="1"/>
</dbReference>
<keyword evidence="3" id="KW-1185">Reference proteome</keyword>
<dbReference type="OrthoDB" id="11098at2157"/>
<sequence>MSLHVDLIVPAYNEGGNLEQMVKRTTDVLRDRADGWTFGILLVVSDGSTDGTQELAADLDDRYPEVSQLVRTENFGFGNAIRDGLAHADGDVLIPFMADLSDDPADIPKMIEQINAGHDVVYGSRFMQGGSVDGYPPLKLIYNRSFNNAIRFLFGIGEKDITNAFTAYRREVIDEIGMETLGVV</sequence>
<dbReference type="RefSeq" id="WP_120102720.1">
    <property type="nucleotide sequence ID" value="NZ_QKNY01000009.1"/>
</dbReference>
<dbReference type="Pfam" id="PF00535">
    <property type="entry name" value="Glycos_transf_2"/>
    <property type="match status" value="1"/>
</dbReference>
<dbReference type="InterPro" id="IPR050256">
    <property type="entry name" value="Glycosyltransferase_2"/>
</dbReference>
<dbReference type="InterPro" id="IPR001173">
    <property type="entry name" value="Glyco_trans_2-like"/>
</dbReference>
<gene>
    <name evidence="2" type="ORF">DM826_07185</name>
</gene>
<evidence type="ECO:0000313" key="3">
    <source>
        <dbReference type="Proteomes" id="UP000276588"/>
    </source>
</evidence>
<dbReference type="CDD" id="cd04179">
    <property type="entry name" value="DPM_DPG-synthase_like"/>
    <property type="match status" value="1"/>
</dbReference>
<protein>
    <recommendedName>
        <fullName evidence="1">Glycosyltransferase 2-like domain-containing protein</fullName>
    </recommendedName>
</protein>
<organism evidence="2 3">
    <name type="scientific">Halonotius aquaticus</name>
    <dbReference type="NCBI Taxonomy" id="2216978"/>
    <lineage>
        <taxon>Archaea</taxon>
        <taxon>Methanobacteriati</taxon>
        <taxon>Methanobacteriota</taxon>
        <taxon>Stenosarchaea group</taxon>
        <taxon>Halobacteria</taxon>
        <taxon>Halobacteriales</taxon>
        <taxon>Haloferacaceae</taxon>
        <taxon>Halonotius</taxon>
    </lineage>
</organism>
<accession>A0A3A6PSB6</accession>
<comment type="caution">
    <text evidence="2">The sequence shown here is derived from an EMBL/GenBank/DDBJ whole genome shotgun (WGS) entry which is preliminary data.</text>
</comment>
<name>A0A3A6PSB6_9EURY</name>
<dbReference type="AlphaFoldDB" id="A0A3A6PSB6"/>
<dbReference type="InterPro" id="IPR029044">
    <property type="entry name" value="Nucleotide-diphossugar_trans"/>
</dbReference>
<feature type="domain" description="Glycosyltransferase 2-like" evidence="1">
    <location>
        <begin position="7"/>
        <end position="177"/>
    </location>
</feature>
<evidence type="ECO:0000259" key="1">
    <source>
        <dbReference type="Pfam" id="PF00535"/>
    </source>
</evidence>
<dbReference type="SUPFAM" id="SSF53448">
    <property type="entry name" value="Nucleotide-diphospho-sugar transferases"/>
    <property type="match status" value="1"/>
</dbReference>
<proteinExistence type="predicted"/>
<dbReference type="Proteomes" id="UP000276588">
    <property type="component" value="Unassembled WGS sequence"/>
</dbReference>
<evidence type="ECO:0000313" key="2">
    <source>
        <dbReference type="EMBL" id="RJX43384.1"/>
    </source>
</evidence>
<dbReference type="EMBL" id="QKNY01000009">
    <property type="protein sequence ID" value="RJX43384.1"/>
    <property type="molecule type" value="Genomic_DNA"/>
</dbReference>
<reference evidence="2 3" key="1">
    <citation type="submission" date="2018-06" db="EMBL/GenBank/DDBJ databases">
        <title>Halonotius sp. F13-13 a new haloarchaeeon isolated from a solar saltern from Isla Cristina, Huelva, Spain.</title>
        <authorList>
            <person name="Duran-Viseras A."/>
            <person name="Sanchez-Porro C."/>
            <person name="Ventosa A."/>
        </authorList>
    </citation>
    <scope>NUCLEOTIDE SEQUENCE [LARGE SCALE GENOMIC DNA]</scope>
    <source>
        <strain evidence="2 3">F13-13</strain>
    </source>
</reference>
<dbReference type="Gene3D" id="3.90.550.10">
    <property type="entry name" value="Spore Coat Polysaccharide Biosynthesis Protein SpsA, Chain A"/>
    <property type="match status" value="1"/>
</dbReference>